<organism evidence="2 3">
    <name type="scientific">Pleuronectes platessa</name>
    <name type="common">European plaice</name>
    <dbReference type="NCBI Taxonomy" id="8262"/>
    <lineage>
        <taxon>Eukaryota</taxon>
        <taxon>Metazoa</taxon>
        <taxon>Chordata</taxon>
        <taxon>Craniata</taxon>
        <taxon>Vertebrata</taxon>
        <taxon>Euteleostomi</taxon>
        <taxon>Actinopterygii</taxon>
        <taxon>Neopterygii</taxon>
        <taxon>Teleostei</taxon>
        <taxon>Neoteleostei</taxon>
        <taxon>Acanthomorphata</taxon>
        <taxon>Carangaria</taxon>
        <taxon>Pleuronectiformes</taxon>
        <taxon>Pleuronectoidei</taxon>
        <taxon>Pleuronectidae</taxon>
        <taxon>Pleuronectes</taxon>
    </lineage>
</organism>
<feature type="compositionally biased region" description="Basic and acidic residues" evidence="1">
    <location>
        <begin position="77"/>
        <end position="104"/>
    </location>
</feature>
<sequence>MEHVCVFLNWAVKGDKTEELDVEDLFSFLPASDNVTFCQSAGKHATVAAGSSVAATEIDSNKCGERKRKGGGRSRRREREEKKRAKGERKERRGKKKEKEEQDS</sequence>
<feature type="compositionally biased region" description="Basic residues" evidence="1">
    <location>
        <begin position="65"/>
        <end position="76"/>
    </location>
</feature>
<name>A0A9N7YIM1_PLEPL</name>
<protein>
    <submittedName>
        <fullName evidence="2">Uncharacterized protein</fullName>
    </submittedName>
</protein>
<gene>
    <name evidence="2" type="ORF">PLEPLA_LOCUS14946</name>
</gene>
<evidence type="ECO:0000313" key="2">
    <source>
        <dbReference type="EMBL" id="CAB1427008.1"/>
    </source>
</evidence>
<accession>A0A9N7YIM1</accession>
<evidence type="ECO:0000313" key="3">
    <source>
        <dbReference type="Proteomes" id="UP001153269"/>
    </source>
</evidence>
<dbReference type="EMBL" id="CADEAL010000935">
    <property type="protein sequence ID" value="CAB1427008.1"/>
    <property type="molecule type" value="Genomic_DNA"/>
</dbReference>
<proteinExistence type="predicted"/>
<feature type="region of interest" description="Disordered" evidence="1">
    <location>
        <begin position="60"/>
        <end position="104"/>
    </location>
</feature>
<dbReference type="AlphaFoldDB" id="A0A9N7YIM1"/>
<reference evidence="2" key="1">
    <citation type="submission" date="2020-03" db="EMBL/GenBank/DDBJ databases">
        <authorList>
            <person name="Weist P."/>
        </authorList>
    </citation>
    <scope>NUCLEOTIDE SEQUENCE</scope>
</reference>
<evidence type="ECO:0000256" key="1">
    <source>
        <dbReference type="SAM" id="MobiDB-lite"/>
    </source>
</evidence>
<comment type="caution">
    <text evidence="2">The sequence shown here is derived from an EMBL/GenBank/DDBJ whole genome shotgun (WGS) entry which is preliminary data.</text>
</comment>
<keyword evidence="3" id="KW-1185">Reference proteome</keyword>
<dbReference type="Proteomes" id="UP001153269">
    <property type="component" value="Unassembled WGS sequence"/>
</dbReference>